<dbReference type="AlphaFoldDB" id="A0A167W2G3"/>
<feature type="compositionally biased region" description="Polar residues" evidence="1">
    <location>
        <begin position="138"/>
        <end position="152"/>
    </location>
</feature>
<feature type="compositionally biased region" description="Low complexity" evidence="1">
    <location>
        <begin position="32"/>
        <end position="43"/>
    </location>
</feature>
<feature type="compositionally biased region" description="Low complexity" evidence="1">
    <location>
        <begin position="215"/>
        <end position="226"/>
    </location>
</feature>
<evidence type="ECO:0000313" key="2">
    <source>
        <dbReference type="EMBL" id="OAA63254.1"/>
    </source>
</evidence>
<dbReference type="STRING" id="1081102.A0A167W2G3"/>
<accession>A0A167W2G3</accession>
<evidence type="ECO:0000313" key="3">
    <source>
        <dbReference type="Proteomes" id="UP000076874"/>
    </source>
</evidence>
<protein>
    <submittedName>
        <fullName evidence="2">Uncharacterized protein</fullName>
    </submittedName>
</protein>
<proteinExistence type="predicted"/>
<reference evidence="2 3" key="1">
    <citation type="journal article" date="2016" name="Genome Biol. Evol.">
        <title>Divergent and convergent evolution of fungal pathogenicity.</title>
        <authorList>
            <person name="Shang Y."/>
            <person name="Xiao G."/>
            <person name="Zheng P."/>
            <person name="Cen K."/>
            <person name="Zhan S."/>
            <person name="Wang C."/>
        </authorList>
    </citation>
    <scope>NUCLEOTIDE SEQUENCE [LARGE SCALE GENOMIC DNA]</scope>
    <source>
        <strain evidence="2 3">RCEF 264</strain>
    </source>
</reference>
<gene>
    <name evidence="2" type="ORF">SPI_03417</name>
</gene>
<comment type="caution">
    <text evidence="2">The sequence shown here is derived from an EMBL/GenBank/DDBJ whole genome shotgun (WGS) entry which is preliminary data.</text>
</comment>
<feature type="region of interest" description="Disordered" evidence="1">
    <location>
        <begin position="1"/>
        <end position="52"/>
    </location>
</feature>
<feature type="region of interest" description="Disordered" evidence="1">
    <location>
        <begin position="70"/>
        <end position="158"/>
    </location>
</feature>
<name>A0A167W2G3_9HYPO</name>
<evidence type="ECO:0000256" key="1">
    <source>
        <dbReference type="SAM" id="MobiDB-lite"/>
    </source>
</evidence>
<organism evidence="2 3">
    <name type="scientific">Niveomyces insectorum RCEF 264</name>
    <dbReference type="NCBI Taxonomy" id="1081102"/>
    <lineage>
        <taxon>Eukaryota</taxon>
        <taxon>Fungi</taxon>
        <taxon>Dikarya</taxon>
        <taxon>Ascomycota</taxon>
        <taxon>Pezizomycotina</taxon>
        <taxon>Sordariomycetes</taxon>
        <taxon>Hypocreomycetidae</taxon>
        <taxon>Hypocreales</taxon>
        <taxon>Cordycipitaceae</taxon>
        <taxon>Niveomyces</taxon>
    </lineage>
</organism>
<keyword evidence="3" id="KW-1185">Reference proteome</keyword>
<feature type="region of interest" description="Disordered" evidence="1">
    <location>
        <begin position="170"/>
        <end position="248"/>
    </location>
</feature>
<dbReference type="Proteomes" id="UP000076874">
    <property type="component" value="Unassembled WGS sequence"/>
</dbReference>
<dbReference type="EMBL" id="AZHD01000005">
    <property type="protein sequence ID" value="OAA63254.1"/>
    <property type="molecule type" value="Genomic_DNA"/>
</dbReference>
<feature type="compositionally biased region" description="Low complexity" evidence="1">
    <location>
        <begin position="89"/>
        <end position="113"/>
    </location>
</feature>
<feature type="compositionally biased region" description="Low complexity" evidence="1">
    <location>
        <begin position="175"/>
        <end position="196"/>
    </location>
</feature>
<sequence>MGKPSKEARRKRRKENRQRSAGDSVSVPGPLPTSAAANTPSAPMTVTSGTPVTPSAQRYAAIEFTGAVSPTVARRRHAGGSTPAPGPLPSLSATATPSAPVTTTPAAPVTPSPRRYVSIAPTGPSNPTAARLRAIAGTPSTRAPPSIESRSSVRPGMSTRDKITALLAVRPAVKATASTPSPAPASTRPRATASPSKRAYPAEDDMVDEDIYRASDINANDGGSNDDSGRDADGNEDNNVGGGEDNND</sequence>